<dbReference type="Pfam" id="PF00534">
    <property type="entry name" value="Glycos_transf_1"/>
    <property type="match status" value="1"/>
</dbReference>
<dbReference type="eggNOG" id="COG0438">
    <property type="taxonomic scope" value="Bacteria"/>
</dbReference>
<dbReference type="GO" id="GO:0016757">
    <property type="term" value="F:glycosyltransferase activity"/>
    <property type="evidence" value="ECO:0007669"/>
    <property type="project" value="InterPro"/>
</dbReference>
<gene>
    <name evidence="3" type="ordered locus">PCC7424_5868</name>
</gene>
<keyword evidence="3" id="KW-0614">Plasmid</keyword>
<accession>B7KM95</accession>
<dbReference type="CDD" id="cd03809">
    <property type="entry name" value="GT4_MtfB-like"/>
    <property type="match status" value="1"/>
</dbReference>
<dbReference type="GO" id="GO:0009103">
    <property type="term" value="P:lipopolysaccharide biosynthetic process"/>
    <property type="evidence" value="ECO:0007669"/>
    <property type="project" value="TreeGrafter"/>
</dbReference>
<dbReference type="PANTHER" id="PTHR46401">
    <property type="entry name" value="GLYCOSYLTRANSFERASE WBBK-RELATED"/>
    <property type="match status" value="1"/>
</dbReference>
<dbReference type="Proteomes" id="UP000002384">
    <property type="component" value="Plasmid pP742401"/>
</dbReference>
<keyword evidence="1 3" id="KW-0808">Transferase</keyword>
<dbReference type="CAZy" id="GT4">
    <property type="family name" value="Glycosyltransferase Family 4"/>
</dbReference>
<dbReference type="AlphaFoldDB" id="B7KM95"/>
<dbReference type="Gene3D" id="3.40.50.2000">
    <property type="entry name" value="Glycogen Phosphorylase B"/>
    <property type="match status" value="1"/>
</dbReference>
<keyword evidence="4" id="KW-1185">Reference proteome</keyword>
<name>B7KM95_GLOC7</name>
<dbReference type="SUPFAM" id="SSF53756">
    <property type="entry name" value="UDP-Glycosyltransferase/glycogen phosphorylase"/>
    <property type="match status" value="1"/>
</dbReference>
<dbReference type="InterPro" id="IPR001296">
    <property type="entry name" value="Glyco_trans_1"/>
</dbReference>
<evidence type="ECO:0000313" key="4">
    <source>
        <dbReference type="Proteomes" id="UP000002384"/>
    </source>
</evidence>
<sequence length="420" mass="47670">MKVVFDMALIELVGQSGIGRVTKNLSLQLAKAPECELSFCASLPTVEHWLEVYKYLKKSELLDPKLLIKFQNSIINKKGILLKTIESLDNLHQWGFAGAKSFKKIIINTLLSNFDPLPQQELVDKQIYHSSFFAIPKKIQTMKHLQKVLTFHDLIPILFPQYVHEAIINNFEEILNSIHQETWLICVSESAKNDLCNHLSFIDSQRVHVIYSAASENFYPCQNRETIEAVKKKYKIPNNPYILALNNLEPRKNIEQLIRCFASLCQQEKLKDLSLVLAGSKGWLYNNIFTEIDKITELKERIIVTGYVDDVDLAALYSGAMMFVFPSLYEGFGLPPLEAMQCGTPVITSNTSSLPEVVGDAGIMIHPQDSDGLCQSILDLYHDSSLREKLSHQSIERAKLFSWEQCAKNVINLYQIAVGC</sequence>
<reference evidence="4" key="1">
    <citation type="journal article" date="2011" name="MBio">
        <title>Novel metabolic attributes of the genus Cyanothece, comprising a group of unicellular nitrogen-fixing Cyanobacteria.</title>
        <authorList>
            <person name="Bandyopadhyay A."/>
            <person name="Elvitigala T."/>
            <person name="Welsh E."/>
            <person name="Stockel J."/>
            <person name="Liberton M."/>
            <person name="Min H."/>
            <person name="Sherman L.A."/>
            <person name="Pakrasi H.B."/>
        </authorList>
    </citation>
    <scope>NUCLEOTIDE SEQUENCE [LARGE SCALE GENOMIC DNA]</scope>
    <source>
        <strain evidence="4">PCC 7424</strain>
        <plasmid evidence="4">pP742401</plasmid>
    </source>
</reference>
<dbReference type="PANTHER" id="PTHR46401:SF2">
    <property type="entry name" value="GLYCOSYLTRANSFERASE WBBK-RELATED"/>
    <property type="match status" value="1"/>
</dbReference>
<dbReference type="EMBL" id="CP001292">
    <property type="protein sequence ID" value="ACK73917.1"/>
    <property type="molecule type" value="Genomic_DNA"/>
</dbReference>
<proteinExistence type="predicted"/>
<dbReference type="RefSeq" id="WP_012599813.1">
    <property type="nucleotide sequence ID" value="NC_011738.1"/>
</dbReference>
<geneLocation type="plasmid" evidence="3 4">
    <name>pP742401</name>
</geneLocation>
<feature type="domain" description="Glycosyl transferase family 1" evidence="2">
    <location>
        <begin position="229"/>
        <end position="395"/>
    </location>
</feature>
<evidence type="ECO:0000259" key="2">
    <source>
        <dbReference type="Pfam" id="PF00534"/>
    </source>
</evidence>
<protein>
    <submittedName>
        <fullName evidence="3">Glycosyl transferase group 1</fullName>
    </submittedName>
</protein>
<evidence type="ECO:0000256" key="1">
    <source>
        <dbReference type="ARBA" id="ARBA00022679"/>
    </source>
</evidence>
<dbReference type="FunFam" id="3.40.50.2000:FF:000119">
    <property type="entry name" value="Glycosyl transferase group 1"/>
    <property type="match status" value="1"/>
</dbReference>
<evidence type="ECO:0000313" key="3">
    <source>
        <dbReference type="EMBL" id="ACK73917.1"/>
    </source>
</evidence>
<dbReference type="OrthoDB" id="9797829at2"/>
<dbReference type="KEGG" id="cyc:PCC7424_5868"/>
<dbReference type="HOGENOM" id="CLU_009583_27_0_3"/>
<organism evidence="3 4">
    <name type="scientific">Gloeothece citriformis (strain PCC 7424)</name>
    <name type="common">Cyanothece sp. (strain PCC 7424)</name>
    <dbReference type="NCBI Taxonomy" id="65393"/>
    <lineage>
        <taxon>Bacteria</taxon>
        <taxon>Bacillati</taxon>
        <taxon>Cyanobacteriota</taxon>
        <taxon>Cyanophyceae</taxon>
        <taxon>Oscillatoriophycideae</taxon>
        <taxon>Chroococcales</taxon>
        <taxon>Aphanothecaceae</taxon>
        <taxon>Gloeothece</taxon>
        <taxon>Gloeothece citriformis</taxon>
    </lineage>
</organism>